<dbReference type="CDD" id="cd24163">
    <property type="entry name" value="RWDD2_C"/>
    <property type="match status" value="1"/>
</dbReference>
<dbReference type="InterPro" id="IPR010541">
    <property type="entry name" value="Prp3_C"/>
</dbReference>
<feature type="compositionally biased region" description="Acidic residues" evidence="1">
    <location>
        <begin position="79"/>
        <end position="90"/>
    </location>
</feature>
<dbReference type="PANTHER" id="PTHR15955:SF10">
    <property type="entry name" value="DUF1115 DOMAIN PROTEIN (AFU_ORTHOLOGUE AFUA_5G14750)"/>
    <property type="match status" value="1"/>
</dbReference>
<comment type="caution">
    <text evidence="3">The sequence shown here is derived from an EMBL/GenBank/DDBJ whole genome shotgun (WGS) entry which is preliminary data.</text>
</comment>
<name>A0AAD9HA50_9PEZI</name>
<evidence type="ECO:0000313" key="4">
    <source>
        <dbReference type="Proteomes" id="UP001232148"/>
    </source>
</evidence>
<organism evidence="3 4">
    <name type="scientific">Colletotrichum zoysiae</name>
    <dbReference type="NCBI Taxonomy" id="1216348"/>
    <lineage>
        <taxon>Eukaryota</taxon>
        <taxon>Fungi</taxon>
        <taxon>Dikarya</taxon>
        <taxon>Ascomycota</taxon>
        <taxon>Pezizomycotina</taxon>
        <taxon>Sordariomycetes</taxon>
        <taxon>Hypocreomycetidae</taxon>
        <taxon>Glomerellales</taxon>
        <taxon>Glomerellaceae</taxon>
        <taxon>Colletotrichum</taxon>
        <taxon>Colletotrichum graminicola species complex</taxon>
    </lineage>
</organism>
<feature type="compositionally biased region" description="Acidic residues" evidence="1">
    <location>
        <begin position="115"/>
        <end position="125"/>
    </location>
</feature>
<dbReference type="AlphaFoldDB" id="A0AAD9HA50"/>
<feature type="region of interest" description="Disordered" evidence="1">
    <location>
        <begin position="79"/>
        <end position="130"/>
    </location>
</feature>
<dbReference type="InterPro" id="IPR017359">
    <property type="entry name" value="Phi-like"/>
</dbReference>
<accession>A0AAD9HA50</accession>
<sequence length="330" mass="35299">MAASPPWSLLPTDVVEHQVGQIDLLTAMYPAEGEVAIEGESERTLSLLRSLVEDPSSSPPSFAGPPQVTILLTLAIAREEEEAEEEEEEEGSPKPETLQLDIGVPFAREAKSAAGEEEEEDEEGEGAPRIRVRIRQPAWLSRAATARLNAKVPEGGVEDLFGAIEAVKDAAAAERLERARLTEAAAAAAAAAAGGEDEPLVRVWFYFPSISTRSKRDDLVAHAPARGLTGFLYAGKPGLLCLEGGERAIDGYMSFIRTESWGDIPARHKKVSERLRERGVAARAFAGMSEVTGSVGGGRRGQRANRGDMGAVEAWLAERGLGDAFAKVLM</sequence>
<dbReference type="PANTHER" id="PTHR15955">
    <property type="entry name" value="RWD DOMAIN CONTAINING PROTEIN 2"/>
    <property type="match status" value="1"/>
</dbReference>
<gene>
    <name evidence="3" type="ORF">LX32DRAFT_730904</name>
</gene>
<dbReference type="SUPFAM" id="SSF54495">
    <property type="entry name" value="UBC-like"/>
    <property type="match status" value="1"/>
</dbReference>
<reference evidence="3" key="1">
    <citation type="submission" date="2021-06" db="EMBL/GenBank/DDBJ databases">
        <title>Comparative genomics, transcriptomics and evolutionary studies reveal genomic signatures of adaptation to plant cell wall in hemibiotrophic fungi.</title>
        <authorList>
            <consortium name="DOE Joint Genome Institute"/>
            <person name="Baroncelli R."/>
            <person name="Diaz J.F."/>
            <person name="Benocci T."/>
            <person name="Peng M."/>
            <person name="Battaglia E."/>
            <person name="Haridas S."/>
            <person name="Andreopoulos W."/>
            <person name="Labutti K."/>
            <person name="Pangilinan J."/>
            <person name="Floch G.L."/>
            <person name="Makela M.R."/>
            <person name="Henrissat B."/>
            <person name="Grigoriev I.V."/>
            <person name="Crouch J.A."/>
            <person name="De Vries R.P."/>
            <person name="Sukno S.A."/>
            <person name="Thon M.R."/>
        </authorList>
    </citation>
    <scope>NUCLEOTIDE SEQUENCE</scope>
    <source>
        <strain evidence="3">MAFF235873</strain>
    </source>
</reference>
<keyword evidence="4" id="KW-1185">Reference proteome</keyword>
<dbReference type="Pfam" id="PF06544">
    <property type="entry name" value="Prp3_C"/>
    <property type="match status" value="1"/>
</dbReference>
<protein>
    <recommendedName>
        <fullName evidence="2">Small nuclear ribonucleoprotein Prp3 C-terminal domain-containing protein</fullName>
    </recommendedName>
</protein>
<dbReference type="PIRSF" id="PIRSF038021">
    <property type="entry name" value="UCP038021_RWDD2"/>
    <property type="match status" value="1"/>
</dbReference>
<proteinExistence type="predicted"/>
<dbReference type="Proteomes" id="UP001232148">
    <property type="component" value="Unassembled WGS sequence"/>
</dbReference>
<dbReference type="InterPro" id="IPR059181">
    <property type="entry name" value="RWDD2A-B_C"/>
</dbReference>
<evidence type="ECO:0000313" key="3">
    <source>
        <dbReference type="EMBL" id="KAK2025265.1"/>
    </source>
</evidence>
<feature type="domain" description="Small nuclear ribonucleoprotein Prp3 C-terminal" evidence="2">
    <location>
        <begin position="204"/>
        <end position="269"/>
    </location>
</feature>
<dbReference type="InterPro" id="IPR016135">
    <property type="entry name" value="UBQ-conjugating_enzyme/RWD"/>
</dbReference>
<dbReference type="EMBL" id="MU842941">
    <property type="protein sequence ID" value="KAK2025265.1"/>
    <property type="molecule type" value="Genomic_DNA"/>
</dbReference>
<evidence type="ECO:0000259" key="2">
    <source>
        <dbReference type="Pfam" id="PF06544"/>
    </source>
</evidence>
<evidence type="ECO:0000256" key="1">
    <source>
        <dbReference type="SAM" id="MobiDB-lite"/>
    </source>
</evidence>